<dbReference type="Proteomes" id="UP000321175">
    <property type="component" value="Unassembled WGS sequence"/>
</dbReference>
<dbReference type="Pfam" id="PF19478">
    <property type="entry name" value="TrbL_2"/>
    <property type="match status" value="1"/>
</dbReference>
<dbReference type="EMBL" id="NGMS01000003">
    <property type="protein sequence ID" value="OTP24897.1"/>
    <property type="molecule type" value="Genomic_DNA"/>
</dbReference>
<organism evidence="3 4">
    <name type="scientific">Enterococcus mundtii</name>
    <dbReference type="NCBI Taxonomy" id="53346"/>
    <lineage>
        <taxon>Bacteria</taxon>
        <taxon>Bacillati</taxon>
        <taxon>Bacillota</taxon>
        <taxon>Bacilli</taxon>
        <taxon>Lactobacillales</taxon>
        <taxon>Enterococcaceae</taxon>
        <taxon>Enterococcus</taxon>
    </lineage>
</organism>
<dbReference type="AlphaFoldDB" id="A0A1L8UQ80"/>
<feature type="transmembrane region" description="Helical" evidence="1">
    <location>
        <begin position="242"/>
        <end position="261"/>
    </location>
</feature>
<dbReference type="GeneID" id="61000766"/>
<evidence type="ECO:0000313" key="4">
    <source>
        <dbReference type="Proteomes" id="UP000195024"/>
    </source>
</evidence>
<feature type="transmembrane region" description="Helical" evidence="1">
    <location>
        <begin position="174"/>
        <end position="194"/>
    </location>
</feature>
<accession>A0A1L8UQ80</accession>
<keyword evidence="1" id="KW-0812">Transmembrane</keyword>
<dbReference type="InterPro" id="IPR045798">
    <property type="entry name" value="TrbL_Firmicutes"/>
</dbReference>
<comment type="caution">
    <text evidence="3">The sequence shown here is derived from an EMBL/GenBank/DDBJ whole genome shotgun (WGS) entry which is preliminary data.</text>
</comment>
<dbReference type="Proteomes" id="UP000195024">
    <property type="component" value="Unassembled WGS sequence"/>
</dbReference>
<feature type="transmembrane region" description="Helical" evidence="1">
    <location>
        <begin position="47"/>
        <end position="64"/>
    </location>
</feature>
<evidence type="ECO:0000313" key="5">
    <source>
        <dbReference type="Proteomes" id="UP000321175"/>
    </source>
</evidence>
<feature type="transmembrane region" description="Helical" evidence="1">
    <location>
        <begin position="149"/>
        <end position="168"/>
    </location>
</feature>
<dbReference type="EMBL" id="BJWA01000020">
    <property type="protein sequence ID" value="GEL81238.1"/>
    <property type="molecule type" value="Genomic_DNA"/>
</dbReference>
<evidence type="ECO:0000313" key="3">
    <source>
        <dbReference type="EMBL" id="OTP24897.1"/>
    </source>
</evidence>
<dbReference type="RefSeq" id="WP_071867586.1">
    <property type="nucleotide sequence ID" value="NZ_BJWA01000020.1"/>
</dbReference>
<evidence type="ECO:0000313" key="2">
    <source>
        <dbReference type="EMBL" id="GEL81238.1"/>
    </source>
</evidence>
<keyword evidence="1" id="KW-1133">Transmembrane helix</keyword>
<gene>
    <name evidence="3" type="ORF">A5802_002807</name>
    <name evidence="2" type="ORF">EMU01_23820</name>
</gene>
<reference evidence="2 5" key="2">
    <citation type="submission" date="2019-07" db="EMBL/GenBank/DDBJ databases">
        <title>Whole genome shotgun sequence of Enterococcus mundtii NBRC 100490.</title>
        <authorList>
            <person name="Hosoyama A."/>
            <person name="Uohara A."/>
            <person name="Ohji S."/>
            <person name="Ichikawa N."/>
        </authorList>
    </citation>
    <scope>NUCLEOTIDE SEQUENCE [LARGE SCALE GENOMIC DNA]</scope>
    <source>
        <strain evidence="2 5">NBRC 100490</strain>
    </source>
</reference>
<name>A0A1L8UQ80_ENTMU</name>
<evidence type="ECO:0000256" key="1">
    <source>
        <dbReference type="SAM" id="Phobius"/>
    </source>
</evidence>
<sequence length="274" mass="30307">MESAIMTIFEQIMTFLNGDDLKNVLGMDLRSYIYDAYSLVERLQQHVVGPLALSILAIFILLEFQKISTKVEGAGGAPMLGFEMIIKALIKFVICYIVILRIQNILDGMVIIAGNLTTRILTIGNASAVRDTADAVRQAVSQLSWWSQLVVLLVMCILFLASLVVRVLVQVTIYLRFLEMYIFCAMAPIPMSALPSQEFSVMSKGFFKNFAALGLQGTFIALVLVIYPTIFHRIMEEVGSGIFGIILGLTVYMIALLLSVNKTKGWAKTLMSAS</sequence>
<feature type="transmembrane region" description="Helical" evidence="1">
    <location>
        <begin position="84"/>
        <end position="102"/>
    </location>
</feature>
<feature type="transmembrane region" description="Helical" evidence="1">
    <location>
        <begin position="206"/>
        <end position="230"/>
    </location>
</feature>
<proteinExistence type="predicted"/>
<keyword evidence="1" id="KW-0472">Membrane</keyword>
<protein>
    <recommendedName>
        <fullName evidence="6">TrbL/VirB6 plasmid conjugal transfer protein</fullName>
    </recommendedName>
</protein>
<reference evidence="3 4" key="1">
    <citation type="submission" date="2017-05" db="EMBL/GenBank/DDBJ databases">
        <title>The Genome Sequence of Enterococcus mundtii 6B1_DIV0119.</title>
        <authorList>
            <consortium name="The Broad Institute Genomics Platform"/>
            <consortium name="The Broad Institute Genomic Center for Infectious Diseases"/>
            <person name="Earl A."/>
            <person name="Manson A."/>
            <person name="Schwartman J."/>
            <person name="Gilmore M."/>
            <person name="Abouelleil A."/>
            <person name="Cao P."/>
            <person name="Chapman S."/>
            <person name="Cusick C."/>
            <person name="Shea T."/>
            <person name="Young S."/>
            <person name="Neafsey D."/>
            <person name="Nusbaum C."/>
            <person name="Birren B."/>
        </authorList>
    </citation>
    <scope>NUCLEOTIDE SEQUENCE [LARGE SCALE GENOMIC DNA]</scope>
    <source>
        <strain evidence="3 4">6B1_DIV0119</strain>
    </source>
</reference>
<keyword evidence="5" id="KW-1185">Reference proteome</keyword>
<evidence type="ECO:0008006" key="6">
    <source>
        <dbReference type="Google" id="ProtNLM"/>
    </source>
</evidence>
<feature type="transmembrane region" description="Helical" evidence="1">
    <location>
        <begin position="108"/>
        <end position="128"/>
    </location>
</feature>